<dbReference type="Proteomes" id="UP000032233">
    <property type="component" value="Unassembled WGS sequence"/>
</dbReference>
<dbReference type="EMBL" id="AZAC01000032">
    <property type="protein sequence ID" value="KIX12439.1"/>
    <property type="molecule type" value="Genomic_DNA"/>
</dbReference>
<accession>A0A0D2J2L5</accession>
<name>A0A0D2J2L5_9BACT</name>
<dbReference type="InParanoid" id="A0A0D2J2L5"/>
<sequence length="51" mass="5820">MLYKKRPSAFVHGPTPKKKKLQFSGNYKKKFQIRLMYLILAAAPGTPLQAN</sequence>
<evidence type="ECO:0000313" key="1">
    <source>
        <dbReference type="EMBL" id="KIX12439.1"/>
    </source>
</evidence>
<comment type="caution">
    <text evidence="1">The sequence shown here is derived from an EMBL/GenBank/DDBJ whole genome shotgun (WGS) entry which is preliminary data.</text>
</comment>
<reference evidence="1 2" key="1">
    <citation type="submission" date="2013-11" db="EMBL/GenBank/DDBJ databases">
        <title>Metagenomic analysis of a methanogenic consortium involved in long chain n-alkane degradation.</title>
        <authorList>
            <person name="Davidova I.A."/>
            <person name="Callaghan A.V."/>
            <person name="Wawrik B."/>
            <person name="Pruitt S."/>
            <person name="Marks C."/>
            <person name="Duncan K.E."/>
            <person name="Suflita J.M."/>
        </authorList>
    </citation>
    <scope>NUCLEOTIDE SEQUENCE [LARGE SCALE GENOMIC DNA]</scope>
    <source>
        <strain evidence="1 2">SPR</strain>
    </source>
</reference>
<evidence type="ECO:0000313" key="2">
    <source>
        <dbReference type="Proteomes" id="UP000032233"/>
    </source>
</evidence>
<proteinExistence type="predicted"/>
<organism evidence="1 2">
    <name type="scientific">Dethiosulfatarculus sandiegensis</name>
    <dbReference type="NCBI Taxonomy" id="1429043"/>
    <lineage>
        <taxon>Bacteria</taxon>
        <taxon>Pseudomonadati</taxon>
        <taxon>Thermodesulfobacteriota</taxon>
        <taxon>Desulfarculia</taxon>
        <taxon>Desulfarculales</taxon>
        <taxon>Desulfarculaceae</taxon>
        <taxon>Dethiosulfatarculus</taxon>
    </lineage>
</organism>
<dbReference type="AlphaFoldDB" id="A0A0D2J2L5"/>
<gene>
    <name evidence="1" type="ORF">X474_19090</name>
</gene>
<keyword evidence="2" id="KW-1185">Reference proteome</keyword>
<protein>
    <submittedName>
        <fullName evidence="1">Uncharacterized protein</fullName>
    </submittedName>
</protein>